<accession>A0A6N4R619</accession>
<dbReference type="EMBL" id="VAFM01000001">
    <property type="protein sequence ID" value="TKW61820.1"/>
    <property type="molecule type" value="Genomic_DNA"/>
</dbReference>
<gene>
    <name evidence="1" type="ORF">DI628_04160</name>
</gene>
<organism evidence="1 2">
    <name type="scientific">Blastochloris viridis</name>
    <name type="common">Rhodopseudomonas viridis</name>
    <dbReference type="NCBI Taxonomy" id="1079"/>
    <lineage>
        <taxon>Bacteria</taxon>
        <taxon>Pseudomonadati</taxon>
        <taxon>Pseudomonadota</taxon>
        <taxon>Alphaproteobacteria</taxon>
        <taxon>Hyphomicrobiales</taxon>
        <taxon>Blastochloridaceae</taxon>
        <taxon>Blastochloris</taxon>
    </lineage>
</organism>
<comment type="caution">
    <text evidence="1">The sequence shown here is derived from an EMBL/GenBank/DDBJ whole genome shotgun (WGS) entry which is preliminary data.</text>
</comment>
<evidence type="ECO:0000313" key="1">
    <source>
        <dbReference type="EMBL" id="TKW61820.1"/>
    </source>
</evidence>
<evidence type="ECO:0000313" key="2">
    <source>
        <dbReference type="Proteomes" id="UP000320948"/>
    </source>
</evidence>
<protein>
    <submittedName>
        <fullName evidence="1">Uncharacterized protein</fullName>
    </submittedName>
</protein>
<proteinExistence type="predicted"/>
<reference evidence="1 2" key="1">
    <citation type="journal article" date="2017" name="Nat. Commun.">
        <title>In situ click chemistry generation of cyclooxygenase-2 inhibitors.</title>
        <authorList>
            <person name="Bhardwaj A."/>
            <person name="Kaur J."/>
            <person name="Wuest M."/>
            <person name="Wuest F."/>
        </authorList>
    </citation>
    <scope>NUCLEOTIDE SEQUENCE [LARGE SCALE GENOMIC DNA]</scope>
    <source>
        <strain evidence="1">S2_018_000_R2_106</strain>
    </source>
</reference>
<sequence>MTTYLHTFLIWCNNTPLMVLQSNVGSTEGRLVTRLHTHACETYSPQKPDIYAEHVTAEKAAGHTDIVRIVIDTSRDEDKALRSAKDVLDTYFAQMPELL</sequence>
<dbReference type="Proteomes" id="UP000320948">
    <property type="component" value="Unassembled WGS sequence"/>
</dbReference>
<dbReference type="AlphaFoldDB" id="A0A6N4R619"/>
<name>A0A6N4R619_BLAVI</name>